<dbReference type="EMBL" id="CM002871">
    <property type="protein sequence ID" value="KFK37946.1"/>
    <property type="molecule type" value="Genomic_DNA"/>
</dbReference>
<dbReference type="Pfam" id="PF03080">
    <property type="entry name" value="Neprosin"/>
    <property type="match status" value="1"/>
</dbReference>
<dbReference type="InterPro" id="IPR053168">
    <property type="entry name" value="Glutamic_endopeptidase"/>
</dbReference>
<keyword evidence="3" id="KW-1185">Reference proteome</keyword>
<dbReference type="Proteomes" id="UP000029120">
    <property type="component" value="Chromosome 3"/>
</dbReference>
<name>A0A087H744_ARAAL</name>
<evidence type="ECO:0000313" key="3">
    <source>
        <dbReference type="Proteomes" id="UP000029120"/>
    </source>
</evidence>
<evidence type="ECO:0000259" key="1">
    <source>
        <dbReference type="PROSITE" id="PS52045"/>
    </source>
</evidence>
<dbReference type="PANTHER" id="PTHR31589:SF60">
    <property type="entry name" value="NEPROSIN DOMAIN-CONTAINING PROTEIN-RELATED"/>
    <property type="match status" value="1"/>
</dbReference>
<evidence type="ECO:0000313" key="2">
    <source>
        <dbReference type="EMBL" id="KFK37946.1"/>
    </source>
</evidence>
<sequence length="127" mass="14140">MTNPSFFPDERMWSYGFWKGKDGKGCYNTACLGFVQVSKEIPIVQPIDDLKPGEPAWWHCSIHQDKNTGNWWITRLISNPPHNVDIGYWPKELFNLFDNGADLAGVGGVVQASPFGSSPPMGDGVVR</sequence>
<dbReference type="OrthoDB" id="1858978at2759"/>
<gene>
    <name evidence="2" type="ordered locus">AALP_Aa3g050500</name>
</gene>
<dbReference type="PANTHER" id="PTHR31589">
    <property type="entry name" value="PROTEIN, PUTATIVE (DUF239)-RELATED-RELATED"/>
    <property type="match status" value="1"/>
</dbReference>
<accession>A0A087H744</accession>
<dbReference type="OMA" id="WITRLIS"/>
<dbReference type="AlphaFoldDB" id="A0A087H744"/>
<dbReference type="InterPro" id="IPR004314">
    <property type="entry name" value="Neprosin"/>
</dbReference>
<feature type="domain" description="Neprosin PEP catalytic" evidence="1">
    <location>
        <begin position="1"/>
        <end position="127"/>
    </location>
</feature>
<protein>
    <recommendedName>
        <fullName evidence="1">Neprosin PEP catalytic domain-containing protein</fullName>
    </recommendedName>
</protein>
<dbReference type="Gramene" id="KFK37946">
    <property type="protein sequence ID" value="KFK37946"/>
    <property type="gene ID" value="AALP_AA3G050500"/>
</dbReference>
<reference evidence="3" key="1">
    <citation type="journal article" date="2015" name="Nat. Plants">
        <title>Genome expansion of Arabis alpina linked with retrotransposition and reduced symmetric DNA methylation.</title>
        <authorList>
            <person name="Willing E.M."/>
            <person name="Rawat V."/>
            <person name="Mandakova T."/>
            <person name="Maumus F."/>
            <person name="James G.V."/>
            <person name="Nordstroem K.J."/>
            <person name="Becker C."/>
            <person name="Warthmann N."/>
            <person name="Chica C."/>
            <person name="Szarzynska B."/>
            <person name="Zytnicki M."/>
            <person name="Albani M.C."/>
            <person name="Kiefer C."/>
            <person name="Bergonzi S."/>
            <person name="Castaings L."/>
            <person name="Mateos J.L."/>
            <person name="Berns M.C."/>
            <person name="Bujdoso N."/>
            <person name="Piofczyk T."/>
            <person name="de Lorenzo L."/>
            <person name="Barrero-Sicilia C."/>
            <person name="Mateos I."/>
            <person name="Piednoel M."/>
            <person name="Hagmann J."/>
            <person name="Chen-Min-Tao R."/>
            <person name="Iglesias-Fernandez R."/>
            <person name="Schuster S.C."/>
            <person name="Alonso-Blanco C."/>
            <person name="Roudier F."/>
            <person name="Carbonero P."/>
            <person name="Paz-Ares J."/>
            <person name="Davis S.J."/>
            <person name="Pecinka A."/>
            <person name="Quesneville H."/>
            <person name="Colot V."/>
            <person name="Lysak M.A."/>
            <person name="Weigel D."/>
            <person name="Coupland G."/>
            <person name="Schneeberger K."/>
        </authorList>
    </citation>
    <scope>NUCLEOTIDE SEQUENCE [LARGE SCALE GENOMIC DNA]</scope>
    <source>
        <strain evidence="3">cv. Pajares</strain>
    </source>
</reference>
<organism evidence="2 3">
    <name type="scientific">Arabis alpina</name>
    <name type="common">Alpine rock-cress</name>
    <dbReference type="NCBI Taxonomy" id="50452"/>
    <lineage>
        <taxon>Eukaryota</taxon>
        <taxon>Viridiplantae</taxon>
        <taxon>Streptophyta</taxon>
        <taxon>Embryophyta</taxon>
        <taxon>Tracheophyta</taxon>
        <taxon>Spermatophyta</taxon>
        <taxon>Magnoliopsida</taxon>
        <taxon>eudicotyledons</taxon>
        <taxon>Gunneridae</taxon>
        <taxon>Pentapetalae</taxon>
        <taxon>rosids</taxon>
        <taxon>malvids</taxon>
        <taxon>Brassicales</taxon>
        <taxon>Brassicaceae</taxon>
        <taxon>Arabideae</taxon>
        <taxon>Arabis</taxon>
    </lineage>
</organism>
<dbReference type="PROSITE" id="PS52045">
    <property type="entry name" value="NEPROSIN_PEP_CD"/>
    <property type="match status" value="1"/>
</dbReference>
<proteinExistence type="predicted"/>